<comment type="similarity">
    <text evidence="1">Belongs to the short-chain dehydrogenases/reductases (SDR) family.</text>
</comment>
<name>A0A934TW14_9BURK</name>
<dbReference type="EMBL" id="JAEPWM010000008">
    <property type="protein sequence ID" value="MBK6007930.1"/>
    <property type="molecule type" value="Genomic_DNA"/>
</dbReference>
<dbReference type="PANTHER" id="PTHR42879">
    <property type="entry name" value="3-OXOACYL-(ACYL-CARRIER-PROTEIN) REDUCTASE"/>
    <property type="match status" value="1"/>
</dbReference>
<dbReference type="Gene3D" id="3.40.50.720">
    <property type="entry name" value="NAD(P)-binding Rossmann-like Domain"/>
    <property type="match status" value="1"/>
</dbReference>
<dbReference type="PRINTS" id="PR00080">
    <property type="entry name" value="SDRFAMILY"/>
</dbReference>
<comment type="caution">
    <text evidence="2">The sequence shown here is derived from an EMBL/GenBank/DDBJ whole genome shotgun (WGS) entry which is preliminary data.</text>
</comment>
<dbReference type="SUPFAM" id="SSF51735">
    <property type="entry name" value="NAD(P)-binding Rossmann-fold domains"/>
    <property type="match status" value="1"/>
</dbReference>
<dbReference type="FunFam" id="3.40.50.720:FF:000084">
    <property type="entry name" value="Short-chain dehydrogenase reductase"/>
    <property type="match status" value="1"/>
</dbReference>
<dbReference type="InterPro" id="IPR036291">
    <property type="entry name" value="NAD(P)-bd_dom_sf"/>
</dbReference>
<protein>
    <submittedName>
        <fullName evidence="2">SDR family oxidoreductase</fullName>
    </submittedName>
</protein>
<sequence>MEVNLQGRVAIVTGGSKGIGRAIALRMAASGADVAMLARDEAVLEEARRAVEQTAKARVMIARCDVTKAQEIASAYRQVMATLGRVDIVVNNAGTSRTGTFASITDEVWQEDLDLKLFAAIRLTRLAWPQMVERRWGRIINVLNIGAKAPRAASAPTTVSRAAGMALTKVLAGEGAPHNVLVNSLHVGLIESDQWVRRHAQSAEGSYDAFLAGMARNIPLGRVGRAEEFANVACFLASDLASYVTGTSLNVDGNLSPVM</sequence>
<reference evidence="2" key="1">
    <citation type="journal article" date="2012" name="J. Microbiol. Biotechnol.">
        <title>Ramlibacter ginsenosidimutans sp. nov., with ginsenoside-converting activity.</title>
        <authorList>
            <person name="Wang L."/>
            <person name="An D.S."/>
            <person name="Kim S.G."/>
            <person name="Jin F.X."/>
            <person name="Kim S.C."/>
            <person name="Lee S.T."/>
            <person name="Im W.T."/>
        </authorList>
    </citation>
    <scope>NUCLEOTIDE SEQUENCE</scope>
    <source>
        <strain evidence="2">KACC 17527</strain>
    </source>
</reference>
<evidence type="ECO:0000256" key="1">
    <source>
        <dbReference type="ARBA" id="ARBA00006484"/>
    </source>
</evidence>
<evidence type="ECO:0000313" key="2">
    <source>
        <dbReference type="EMBL" id="MBK6007930.1"/>
    </source>
</evidence>
<proteinExistence type="inferred from homology"/>
<reference evidence="2" key="2">
    <citation type="submission" date="2021-01" db="EMBL/GenBank/DDBJ databases">
        <authorList>
            <person name="Kang M."/>
        </authorList>
    </citation>
    <scope>NUCLEOTIDE SEQUENCE</scope>
    <source>
        <strain evidence="2">KACC 17527</strain>
    </source>
</reference>
<dbReference type="InterPro" id="IPR002347">
    <property type="entry name" value="SDR_fam"/>
</dbReference>
<dbReference type="PANTHER" id="PTHR42879:SF6">
    <property type="entry name" value="NADPH-DEPENDENT REDUCTASE BACG"/>
    <property type="match status" value="1"/>
</dbReference>
<dbReference type="PRINTS" id="PR00081">
    <property type="entry name" value="GDHRDH"/>
</dbReference>
<dbReference type="InterPro" id="IPR050259">
    <property type="entry name" value="SDR"/>
</dbReference>
<evidence type="ECO:0000313" key="3">
    <source>
        <dbReference type="Proteomes" id="UP000630528"/>
    </source>
</evidence>
<keyword evidence="3" id="KW-1185">Reference proteome</keyword>
<organism evidence="2 3">
    <name type="scientific">Ramlibacter ginsenosidimutans</name>
    <dbReference type="NCBI Taxonomy" id="502333"/>
    <lineage>
        <taxon>Bacteria</taxon>
        <taxon>Pseudomonadati</taxon>
        <taxon>Pseudomonadota</taxon>
        <taxon>Betaproteobacteria</taxon>
        <taxon>Burkholderiales</taxon>
        <taxon>Comamonadaceae</taxon>
        <taxon>Ramlibacter</taxon>
    </lineage>
</organism>
<dbReference type="RefSeq" id="WP_201174384.1">
    <property type="nucleotide sequence ID" value="NZ_JAEPWM010000008.1"/>
</dbReference>
<dbReference type="AlphaFoldDB" id="A0A934TW14"/>
<dbReference type="Pfam" id="PF13561">
    <property type="entry name" value="adh_short_C2"/>
    <property type="match status" value="1"/>
</dbReference>
<gene>
    <name evidence="2" type="ORF">JJB11_17665</name>
</gene>
<accession>A0A934TW14</accession>
<dbReference type="Proteomes" id="UP000630528">
    <property type="component" value="Unassembled WGS sequence"/>
</dbReference>